<dbReference type="Proteomes" id="UP000014500">
    <property type="component" value="Unassembled WGS sequence"/>
</dbReference>
<keyword evidence="2" id="KW-1185">Reference proteome</keyword>
<dbReference type="EnsemblMetazoa" id="SMAR001021-RA">
    <property type="protein sequence ID" value="SMAR001021-PA"/>
    <property type="gene ID" value="SMAR001021"/>
</dbReference>
<sequence>MQYIKQARKIVNKNLKKISAKSKKRFDKNRQEIEFHPGDFVYLKKPNRKVGQEKLLPQYSGPWEIIMNMAPNNYQITNHTRKKIDIVNLERLKKFNKRVDKIIEDMDPPQVHFSPEIEIINEGRNYEINENQETEEITERFIDDNDQIALKPLFEPEEIIDKNKKILKHSYNLRERIRKPPPDVVESIKKNVSVAIHTRCEWPAIVRTLTFFHFLLEIFSRVRLNYYVYETNDDSHGLNISPDSHLFETSGYGACKNIVKVDPNFINEVQPPLELTFADAIRRTHSQEDFYSDKPTTLGLQTHPKYLERSNFPLYTVHVDT</sequence>
<reference evidence="2" key="1">
    <citation type="submission" date="2011-05" db="EMBL/GenBank/DDBJ databases">
        <authorList>
            <person name="Richards S.R."/>
            <person name="Qu J."/>
            <person name="Jiang H."/>
            <person name="Jhangiani S.N."/>
            <person name="Agravi P."/>
            <person name="Goodspeed R."/>
            <person name="Gross S."/>
            <person name="Mandapat C."/>
            <person name="Jackson L."/>
            <person name="Mathew T."/>
            <person name="Pu L."/>
            <person name="Thornton R."/>
            <person name="Saada N."/>
            <person name="Wilczek-Boney K.B."/>
            <person name="Lee S."/>
            <person name="Kovar C."/>
            <person name="Wu Y."/>
            <person name="Scherer S.E."/>
            <person name="Worley K.C."/>
            <person name="Muzny D.M."/>
            <person name="Gibbs R."/>
        </authorList>
    </citation>
    <scope>NUCLEOTIDE SEQUENCE</scope>
    <source>
        <strain evidence="2">Brora</strain>
    </source>
</reference>
<proteinExistence type="predicted"/>
<dbReference type="AlphaFoldDB" id="T1IJF4"/>
<reference evidence="1" key="2">
    <citation type="submission" date="2015-02" db="UniProtKB">
        <authorList>
            <consortium name="EnsemblMetazoa"/>
        </authorList>
    </citation>
    <scope>IDENTIFICATION</scope>
</reference>
<evidence type="ECO:0000313" key="1">
    <source>
        <dbReference type="EnsemblMetazoa" id="SMAR001021-PA"/>
    </source>
</evidence>
<evidence type="ECO:0008006" key="3">
    <source>
        <dbReference type="Google" id="ProtNLM"/>
    </source>
</evidence>
<accession>T1IJF4</accession>
<dbReference type="EMBL" id="AFFK01014592">
    <property type="status" value="NOT_ANNOTATED_CDS"/>
    <property type="molecule type" value="Genomic_DNA"/>
</dbReference>
<organism evidence="1 2">
    <name type="scientific">Strigamia maritima</name>
    <name type="common">European centipede</name>
    <name type="synonym">Geophilus maritimus</name>
    <dbReference type="NCBI Taxonomy" id="126957"/>
    <lineage>
        <taxon>Eukaryota</taxon>
        <taxon>Metazoa</taxon>
        <taxon>Ecdysozoa</taxon>
        <taxon>Arthropoda</taxon>
        <taxon>Myriapoda</taxon>
        <taxon>Chilopoda</taxon>
        <taxon>Pleurostigmophora</taxon>
        <taxon>Geophilomorpha</taxon>
        <taxon>Linotaeniidae</taxon>
        <taxon>Strigamia</taxon>
    </lineage>
</organism>
<name>T1IJF4_STRMM</name>
<dbReference type="HOGENOM" id="CLU_866917_0_0_1"/>
<dbReference type="STRING" id="126957.T1IJF4"/>
<evidence type="ECO:0000313" key="2">
    <source>
        <dbReference type="Proteomes" id="UP000014500"/>
    </source>
</evidence>
<protein>
    <recommendedName>
        <fullName evidence="3">Integrase zinc-binding domain-containing protein</fullName>
    </recommendedName>
</protein>
<dbReference type="eggNOG" id="KOG0017">
    <property type="taxonomic scope" value="Eukaryota"/>
</dbReference>
<dbReference type="PhylomeDB" id="T1IJF4"/>